<dbReference type="GeneID" id="28540269"/>
<comment type="function">
    <text evidence="3">Catalyzes the hydrolysis of esters.</text>
</comment>
<dbReference type="GO" id="GO:0106435">
    <property type="term" value="F:carboxylesterase activity"/>
    <property type="evidence" value="ECO:0007669"/>
    <property type="project" value="UniProtKB-EC"/>
</dbReference>
<dbReference type="InterPro" id="IPR029058">
    <property type="entry name" value="AB_hydrolase_fold"/>
</dbReference>
<organism evidence="4 5">
    <name type="scientific">Aliivibrio wodanis</name>
    <dbReference type="NCBI Taxonomy" id="80852"/>
    <lineage>
        <taxon>Bacteria</taxon>
        <taxon>Pseudomonadati</taxon>
        <taxon>Pseudomonadota</taxon>
        <taxon>Gammaproteobacteria</taxon>
        <taxon>Vibrionales</taxon>
        <taxon>Vibrionaceae</taxon>
        <taxon>Aliivibrio</taxon>
    </lineage>
</organism>
<dbReference type="SUPFAM" id="SSF53474">
    <property type="entry name" value="alpha/beta-Hydrolases"/>
    <property type="match status" value="1"/>
</dbReference>
<sequence>MTQPESENLSVKLFKNQKQALETSGLVPYLPSSVEQMSSNDDDRRWYRELRRPQWIWQGVEPIELESILARIASSDKNRSRDEWLDTVSGYHSGNWAYEWIHAGMDHQKKASELEGDEAAESLFKASLYFSIAGYPHIKGDNLATQAQVLANQAYDMAAKETSHRIEKILVPYEGKKITCYLHLPSTEKPLPVVIVSGGMDSLQTDMWRLYRDFLAPNNIAMLTLDMPSIGHSSHWPLTEDSSCLHQAVLNHLPSIPWVDRFHAAVMGFRFGGNVALRLSFLESSRLKACVALGAPIHNILSEPTKLKKMPKMYLDVLASRLAKQVVDINSLTSQMQAWSLKNQGFLSGGRKTSVSILSIGLKGDPVSPKSDNKLAALFSQYGKGVELNAKTLYSGYEEALNQMIEWIKEEMKQ</sequence>
<dbReference type="OrthoDB" id="5590073at2"/>
<dbReference type="InterPro" id="IPR010520">
    <property type="entry name" value="FrsA-like"/>
</dbReference>
<evidence type="ECO:0000256" key="2">
    <source>
        <dbReference type="ARBA" id="ARBA00022801"/>
    </source>
</evidence>
<protein>
    <recommendedName>
        <fullName evidence="3">Esterase FrsA</fullName>
        <ecNumber evidence="3">3.1.1.1</ecNumber>
    </recommendedName>
</protein>
<evidence type="ECO:0000256" key="3">
    <source>
        <dbReference type="HAMAP-Rule" id="MF_01063"/>
    </source>
</evidence>
<dbReference type="EC" id="3.1.1.1" evidence="3"/>
<dbReference type="PATRIC" id="fig|80852.17.peg.721"/>
<dbReference type="HAMAP" id="MF_01063">
    <property type="entry name" value="FrsA"/>
    <property type="match status" value="1"/>
</dbReference>
<dbReference type="InterPro" id="IPR050261">
    <property type="entry name" value="FrsA_esterase"/>
</dbReference>
<dbReference type="EMBL" id="LN554846">
    <property type="protein sequence ID" value="CED70804.1"/>
    <property type="molecule type" value="Genomic_DNA"/>
</dbReference>
<evidence type="ECO:0000313" key="5">
    <source>
        <dbReference type="Proteomes" id="UP000032427"/>
    </source>
</evidence>
<dbReference type="Gene3D" id="3.40.50.1820">
    <property type="entry name" value="alpha/beta hydrolase"/>
    <property type="match status" value="1"/>
</dbReference>
<dbReference type="PANTHER" id="PTHR22946:SF4">
    <property type="entry name" value="ESTERASE FRSA"/>
    <property type="match status" value="1"/>
</dbReference>
<dbReference type="STRING" id="80852.AWOD_I_0710"/>
<dbReference type="AlphaFoldDB" id="A0A090KGU7"/>
<dbReference type="KEGG" id="awd:AWOD_I_0710"/>
<reference evidence="5" key="1">
    <citation type="submission" date="2014-09" db="EMBL/GenBank/DDBJ databases">
        <authorList>
            <person name="Hjerde E."/>
        </authorList>
    </citation>
    <scope>NUCLEOTIDE SEQUENCE [LARGE SCALE GENOMIC DNA]</scope>
    <source>
        <strain evidence="5">06/09/139</strain>
    </source>
</reference>
<comment type="catalytic activity">
    <reaction evidence="3">
        <text>a carboxylic ester + H2O = an alcohol + a carboxylate + H(+)</text>
        <dbReference type="Rhea" id="RHEA:21164"/>
        <dbReference type="ChEBI" id="CHEBI:15377"/>
        <dbReference type="ChEBI" id="CHEBI:15378"/>
        <dbReference type="ChEBI" id="CHEBI:29067"/>
        <dbReference type="ChEBI" id="CHEBI:30879"/>
        <dbReference type="ChEBI" id="CHEBI:33308"/>
        <dbReference type="EC" id="3.1.1.1"/>
    </reaction>
</comment>
<keyword evidence="5" id="KW-1185">Reference proteome</keyword>
<dbReference type="InterPro" id="IPR043423">
    <property type="entry name" value="FrsA"/>
</dbReference>
<evidence type="ECO:0000256" key="1">
    <source>
        <dbReference type="ARBA" id="ARBA00022487"/>
    </source>
</evidence>
<dbReference type="Proteomes" id="UP000032427">
    <property type="component" value="Chromosome 1"/>
</dbReference>
<name>A0A090KGU7_9GAMM</name>
<keyword evidence="1 3" id="KW-0719">Serine esterase</keyword>
<gene>
    <name evidence="3" type="primary">frsA</name>
    <name evidence="4" type="ORF">AWOD_I_0710</name>
</gene>
<accession>A0A090KGU7</accession>
<dbReference type="PANTHER" id="PTHR22946">
    <property type="entry name" value="DIENELACTONE HYDROLASE DOMAIN-CONTAINING PROTEIN-RELATED"/>
    <property type="match status" value="1"/>
</dbReference>
<evidence type="ECO:0000313" key="4">
    <source>
        <dbReference type="EMBL" id="CED70804.1"/>
    </source>
</evidence>
<dbReference type="Pfam" id="PF06500">
    <property type="entry name" value="FrsA-like"/>
    <property type="match status" value="1"/>
</dbReference>
<proteinExistence type="inferred from homology"/>
<dbReference type="HOGENOM" id="CLU_036819_0_0_6"/>
<keyword evidence="2 3" id="KW-0378">Hydrolase</keyword>
<dbReference type="NCBIfam" id="NF003460">
    <property type="entry name" value="PRK05077.1"/>
    <property type="match status" value="1"/>
</dbReference>
<comment type="similarity">
    <text evidence="3">Belongs to the FrsA family.</text>
</comment>